<evidence type="ECO:0000313" key="2">
    <source>
        <dbReference type="EMBL" id="ABL02583.1"/>
    </source>
</evidence>
<dbReference type="Gene3D" id="3.40.1260.10">
    <property type="entry name" value="DsrEFH-like"/>
    <property type="match status" value="1"/>
</dbReference>
<evidence type="ECO:0000313" key="3">
    <source>
        <dbReference type="Proteomes" id="UP000002587"/>
    </source>
</evidence>
<sequence length="132" mass="14791">MATKKFMYLNRRSSFGTVYAIESLEVVLIAAAFEQDVSLAFIDDGVYQIAEGQNANGIGMKNFSKTFHALGDYDINKLYVSAESLEERGLSLNDLMPLVYEDDDWVKKPSIKVVSNVELSKIMSEQDVCLSF</sequence>
<dbReference type="InterPro" id="IPR003787">
    <property type="entry name" value="Sulphur_relay_DsrE/F-like"/>
</dbReference>
<accession>A1AXC6</accession>
<dbReference type="Pfam" id="PF02635">
    <property type="entry name" value="DsrE"/>
    <property type="match status" value="1"/>
</dbReference>
<dbReference type="eggNOG" id="COG2923">
    <property type="taxonomic scope" value="Bacteria"/>
</dbReference>
<dbReference type="InterPro" id="IPR017462">
    <property type="entry name" value="Sulphur_relay_TusC/DsrF"/>
</dbReference>
<reference evidence="2 3" key="1">
    <citation type="journal article" date="2007" name="Science">
        <title>The Calyptogena magnifica chemoautotrophic symbiont genome.</title>
        <authorList>
            <person name="Newton I.L.G."/>
            <person name="Woyke T."/>
            <person name="Auchtung T.A."/>
            <person name="Dilly G.F."/>
            <person name="Dutton R.J."/>
            <person name="Fisher M.C."/>
            <person name="Fontanez K.M."/>
            <person name="Lau E."/>
            <person name="Stewart F.J."/>
            <person name="Richardson P.M."/>
            <person name="Barry K.W."/>
            <person name="Saunders E."/>
            <person name="Detter J.C."/>
            <person name="Wu D."/>
            <person name="Eisen J.A."/>
            <person name="Cavanaugh C.M."/>
        </authorList>
    </citation>
    <scope>NUCLEOTIDE SEQUENCE [LARGE SCALE GENOMIC DNA]</scope>
    <source>
        <strain evidence="2 3">Cm</strain>
    </source>
</reference>
<protein>
    <submittedName>
        <fullName evidence="2">DsrE family protein</fullName>
    </submittedName>
</protein>
<dbReference type="HOGENOM" id="CLU_155943_0_0_6"/>
<dbReference type="OrthoDB" id="9789418at2"/>
<proteinExistence type="inferred from homology"/>
<dbReference type="RefSeq" id="WP_011738208.1">
    <property type="nucleotide sequence ID" value="NC_008610.1"/>
</dbReference>
<dbReference type="KEGG" id="rma:Rmag_0867"/>
<gene>
    <name evidence="2" type="ordered locus">Rmag_0867</name>
</gene>
<dbReference type="PANTHER" id="PTHR38780">
    <property type="entry name" value="PROTEIN TUSC"/>
    <property type="match status" value="1"/>
</dbReference>
<name>A1AXC6_RUTMC</name>
<dbReference type="STRING" id="413404.Rmag_0867"/>
<dbReference type="PANTHER" id="PTHR38780:SF1">
    <property type="entry name" value="PROTEIN TUSC"/>
    <property type="match status" value="1"/>
</dbReference>
<evidence type="ECO:0000256" key="1">
    <source>
        <dbReference type="ARBA" id="ARBA00005996"/>
    </source>
</evidence>
<dbReference type="EMBL" id="CP000488">
    <property type="protein sequence ID" value="ABL02583.1"/>
    <property type="molecule type" value="Genomic_DNA"/>
</dbReference>
<dbReference type="NCBIfam" id="NF001238">
    <property type="entry name" value="PRK00211.1"/>
    <property type="match status" value="1"/>
</dbReference>
<organism evidence="2 3">
    <name type="scientific">Ruthia magnifica subsp. Calyptogena magnifica</name>
    <dbReference type="NCBI Taxonomy" id="413404"/>
    <lineage>
        <taxon>Bacteria</taxon>
        <taxon>Pseudomonadati</taxon>
        <taxon>Pseudomonadota</taxon>
        <taxon>Gammaproteobacteria</taxon>
        <taxon>Candidatus Pseudothioglobaceae</taxon>
        <taxon>Candidatus Ruthturnera</taxon>
    </lineage>
</organism>
<keyword evidence="3" id="KW-1185">Reference proteome</keyword>
<dbReference type="AlphaFoldDB" id="A1AXC6"/>
<dbReference type="Proteomes" id="UP000002587">
    <property type="component" value="Chromosome"/>
</dbReference>
<dbReference type="SUPFAM" id="SSF75169">
    <property type="entry name" value="DsrEFH-like"/>
    <property type="match status" value="1"/>
</dbReference>
<dbReference type="NCBIfam" id="TIGR03010">
    <property type="entry name" value="sulf_tusC_dsrF"/>
    <property type="match status" value="1"/>
</dbReference>
<comment type="similarity">
    <text evidence="1">Belongs to the DsrF/TusC family.</text>
</comment>
<dbReference type="InterPro" id="IPR027396">
    <property type="entry name" value="DsrEFH-like"/>
</dbReference>